<name>A0A6H5GQX7_9HEMI</name>
<reference evidence="1 2" key="1">
    <citation type="submission" date="2020-02" db="EMBL/GenBank/DDBJ databases">
        <authorList>
            <person name="Ferguson B K."/>
        </authorList>
    </citation>
    <scope>NUCLEOTIDE SEQUENCE [LARGE SCALE GENOMIC DNA]</scope>
</reference>
<organism evidence="1 2">
    <name type="scientific">Nesidiocoris tenuis</name>
    <dbReference type="NCBI Taxonomy" id="355587"/>
    <lineage>
        <taxon>Eukaryota</taxon>
        <taxon>Metazoa</taxon>
        <taxon>Ecdysozoa</taxon>
        <taxon>Arthropoda</taxon>
        <taxon>Hexapoda</taxon>
        <taxon>Insecta</taxon>
        <taxon>Pterygota</taxon>
        <taxon>Neoptera</taxon>
        <taxon>Paraneoptera</taxon>
        <taxon>Hemiptera</taxon>
        <taxon>Heteroptera</taxon>
        <taxon>Panheteroptera</taxon>
        <taxon>Cimicomorpha</taxon>
        <taxon>Miridae</taxon>
        <taxon>Dicyphina</taxon>
        <taxon>Nesidiocoris</taxon>
    </lineage>
</organism>
<keyword evidence="2" id="KW-1185">Reference proteome</keyword>
<dbReference type="EMBL" id="CADCXU010015357">
    <property type="protein sequence ID" value="CAB0004841.1"/>
    <property type="molecule type" value="Genomic_DNA"/>
</dbReference>
<dbReference type="AlphaFoldDB" id="A0A6H5GQX7"/>
<feature type="non-terminal residue" evidence="1">
    <location>
        <position position="55"/>
    </location>
</feature>
<evidence type="ECO:0000313" key="2">
    <source>
        <dbReference type="Proteomes" id="UP000479000"/>
    </source>
</evidence>
<protein>
    <submittedName>
        <fullName evidence="1">Uncharacterized protein</fullName>
    </submittedName>
</protein>
<dbReference type="Proteomes" id="UP000479000">
    <property type="component" value="Unassembled WGS sequence"/>
</dbReference>
<sequence>MYLHVLNVPPLDYEQRAYTFISDKSPYPHQCTPPLSLMSIDLCMLITCSTISAIF</sequence>
<gene>
    <name evidence="1" type="ORF">NTEN_LOCUS10318</name>
</gene>
<proteinExistence type="predicted"/>
<accession>A0A6H5GQX7</accession>
<evidence type="ECO:0000313" key="1">
    <source>
        <dbReference type="EMBL" id="CAB0004841.1"/>
    </source>
</evidence>